<dbReference type="PANTHER" id="PTHR11066">
    <property type="entry name" value="ACYL-COA THIOESTERASE"/>
    <property type="match status" value="1"/>
</dbReference>
<sequence length="294" mass="32713">MGELEKLPPLESFLAALNLEDTGARTAADIFTGKNQWMPNGRVFGGQVAAQSIMAAARTLPDERELHSMRGNFLRPGDIHTPITFSVERSHDGNSFSTRLVQAYQHGQPIWSMIASFQVPADGMEHQIDGPLDVPQPEDLPSAAAQVAVAGSKLANYWLHRRPFEMRFVDTPVYLQTPSNRAPAEMVWMRATGPLPDDPMVHRAALAYASDYVMLDPILRRHGLTWTTPTLRMASLDHGVWWHRFARVDEWLLCSVHSPSSQGGRGLTTGEFYTRDGKLVATVAQEAMVRQKLS</sequence>
<dbReference type="InterPro" id="IPR049449">
    <property type="entry name" value="TesB_ACOT8-like_N"/>
</dbReference>
<keyword evidence="6" id="KW-1185">Reference proteome</keyword>
<protein>
    <submittedName>
        <fullName evidence="5">Acyl-CoA thioesterase</fullName>
    </submittedName>
</protein>
<dbReference type="PANTHER" id="PTHR11066:SF34">
    <property type="entry name" value="ACYL-COENZYME A THIOESTERASE 8"/>
    <property type="match status" value="1"/>
</dbReference>
<comment type="caution">
    <text evidence="5">The sequence shown here is derived from an EMBL/GenBank/DDBJ whole genome shotgun (WGS) entry which is preliminary data.</text>
</comment>
<dbReference type="RefSeq" id="WP_245610524.1">
    <property type="nucleotide sequence ID" value="NZ_JBHUNF010000003.1"/>
</dbReference>
<comment type="similarity">
    <text evidence="1">Belongs to the C/M/P thioester hydrolase family.</text>
</comment>
<reference evidence="6" key="1">
    <citation type="journal article" date="2019" name="Int. J. Syst. Evol. Microbiol.">
        <title>The Global Catalogue of Microorganisms (GCM) 10K type strain sequencing project: providing services to taxonomists for standard genome sequencing and annotation.</title>
        <authorList>
            <consortium name="The Broad Institute Genomics Platform"/>
            <consortium name="The Broad Institute Genome Sequencing Center for Infectious Disease"/>
            <person name="Wu L."/>
            <person name="Ma J."/>
        </authorList>
    </citation>
    <scope>NUCLEOTIDE SEQUENCE [LARGE SCALE GENOMIC DNA]</scope>
    <source>
        <strain evidence="6">TISTR 1511</strain>
    </source>
</reference>
<dbReference type="SUPFAM" id="SSF54637">
    <property type="entry name" value="Thioesterase/thiol ester dehydrase-isomerase"/>
    <property type="match status" value="2"/>
</dbReference>
<dbReference type="Pfam" id="PF02551">
    <property type="entry name" value="Acyl_CoA_thio"/>
    <property type="match status" value="1"/>
</dbReference>
<accession>A0ABW5RIV5</accession>
<organism evidence="5 6">
    <name type="scientific">Gulosibacter bifidus</name>
    <dbReference type="NCBI Taxonomy" id="272239"/>
    <lineage>
        <taxon>Bacteria</taxon>
        <taxon>Bacillati</taxon>
        <taxon>Actinomycetota</taxon>
        <taxon>Actinomycetes</taxon>
        <taxon>Micrococcales</taxon>
        <taxon>Microbacteriaceae</taxon>
        <taxon>Gulosibacter</taxon>
    </lineage>
</organism>
<evidence type="ECO:0000256" key="2">
    <source>
        <dbReference type="ARBA" id="ARBA00022801"/>
    </source>
</evidence>
<dbReference type="Proteomes" id="UP001597453">
    <property type="component" value="Unassembled WGS sequence"/>
</dbReference>
<name>A0ABW5RIV5_9MICO</name>
<proteinExistence type="inferred from homology"/>
<dbReference type="CDD" id="cd03445">
    <property type="entry name" value="Thioesterase_II_repeat2"/>
    <property type="match status" value="1"/>
</dbReference>
<dbReference type="InterPro" id="IPR042171">
    <property type="entry name" value="Acyl-CoA_hotdog"/>
</dbReference>
<dbReference type="InterPro" id="IPR003703">
    <property type="entry name" value="Acyl_CoA_thio"/>
</dbReference>
<dbReference type="CDD" id="cd03444">
    <property type="entry name" value="Thioesterase_II_repeat1"/>
    <property type="match status" value="1"/>
</dbReference>
<evidence type="ECO:0000313" key="5">
    <source>
        <dbReference type="EMBL" id="MFD2674779.1"/>
    </source>
</evidence>
<keyword evidence="2" id="KW-0378">Hydrolase</keyword>
<evidence type="ECO:0000313" key="6">
    <source>
        <dbReference type="Proteomes" id="UP001597453"/>
    </source>
</evidence>
<gene>
    <name evidence="5" type="ORF">ACFSUQ_05610</name>
</gene>
<feature type="domain" description="Acyl-CoA thioesterase 2 C-terminal" evidence="3">
    <location>
        <begin position="182"/>
        <end position="286"/>
    </location>
</feature>
<evidence type="ECO:0000259" key="3">
    <source>
        <dbReference type="Pfam" id="PF02551"/>
    </source>
</evidence>
<feature type="domain" description="Acyl-CoA thioesterase-like N-terminal HotDog" evidence="4">
    <location>
        <begin position="36"/>
        <end position="118"/>
    </location>
</feature>
<dbReference type="Pfam" id="PF13622">
    <property type="entry name" value="4HBT_3"/>
    <property type="match status" value="1"/>
</dbReference>
<evidence type="ECO:0000256" key="1">
    <source>
        <dbReference type="ARBA" id="ARBA00006538"/>
    </source>
</evidence>
<dbReference type="EMBL" id="JBHUNF010000003">
    <property type="protein sequence ID" value="MFD2674779.1"/>
    <property type="molecule type" value="Genomic_DNA"/>
</dbReference>
<dbReference type="InterPro" id="IPR025652">
    <property type="entry name" value="TesB_C"/>
</dbReference>
<dbReference type="Gene3D" id="2.40.160.210">
    <property type="entry name" value="Acyl-CoA thioesterase, double hotdog domain"/>
    <property type="match status" value="1"/>
</dbReference>
<evidence type="ECO:0000259" key="4">
    <source>
        <dbReference type="Pfam" id="PF13622"/>
    </source>
</evidence>
<dbReference type="InterPro" id="IPR029069">
    <property type="entry name" value="HotDog_dom_sf"/>
</dbReference>